<protein>
    <submittedName>
        <fullName evidence="2">Uncharacterized protein</fullName>
    </submittedName>
</protein>
<feature type="region of interest" description="Disordered" evidence="1">
    <location>
        <begin position="378"/>
        <end position="399"/>
    </location>
</feature>
<organism evidence="2 3">
    <name type="scientific">Phaeosphaeria nodorum (strain SN15 / ATCC MYA-4574 / FGSC 10173)</name>
    <name type="common">Glume blotch fungus</name>
    <name type="synonym">Parastagonospora nodorum</name>
    <dbReference type="NCBI Taxonomy" id="321614"/>
    <lineage>
        <taxon>Eukaryota</taxon>
        <taxon>Fungi</taxon>
        <taxon>Dikarya</taxon>
        <taxon>Ascomycota</taxon>
        <taxon>Pezizomycotina</taxon>
        <taxon>Dothideomycetes</taxon>
        <taxon>Pleosporomycetidae</taxon>
        <taxon>Pleosporales</taxon>
        <taxon>Pleosporineae</taxon>
        <taxon>Phaeosphaeriaceae</taxon>
        <taxon>Parastagonospora</taxon>
    </lineage>
</organism>
<evidence type="ECO:0000313" key="2">
    <source>
        <dbReference type="EMBL" id="QRC98498.1"/>
    </source>
</evidence>
<dbReference type="Proteomes" id="UP000663193">
    <property type="component" value="Chromosome 8"/>
</dbReference>
<feature type="region of interest" description="Disordered" evidence="1">
    <location>
        <begin position="199"/>
        <end position="272"/>
    </location>
</feature>
<feature type="region of interest" description="Disordered" evidence="1">
    <location>
        <begin position="321"/>
        <end position="362"/>
    </location>
</feature>
<evidence type="ECO:0000313" key="3">
    <source>
        <dbReference type="Proteomes" id="UP000663193"/>
    </source>
</evidence>
<name>A0A7U2F4D6_PHANO</name>
<feature type="compositionally biased region" description="Pro residues" evidence="1">
    <location>
        <begin position="19"/>
        <end position="33"/>
    </location>
</feature>
<dbReference type="VEuPathDB" id="FungiDB:JI435_435770"/>
<feature type="compositionally biased region" description="Low complexity" evidence="1">
    <location>
        <begin position="336"/>
        <end position="346"/>
    </location>
</feature>
<dbReference type="AlphaFoldDB" id="A0A7U2F4D6"/>
<gene>
    <name evidence="2" type="ORF">JI435_435770</name>
</gene>
<feature type="compositionally biased region" description="Polar residues" evidence="1">
    <location>
        <begin position="199"/>
        <end position="209"/>
    </location>
</feature>
<feature type="region of interest" description="Disordered" evidence="1">
    <location>
        <begin position="162"/>
        <end position="187"/>
    </location>
</feature>
<sequence length="519" mass="56865">MERPVRSFESFLRTAPPHQTQPPPDNKPLPAIPSPRLAQKTAAPSIQSKSLHRKPSWKAPPDWDEPSSPKQDPQTSSFSAPRNYRLIIPEPSPGIGDDHDSIVWQFNSSPTQHSYLTPIDEQSHDRPSSPHRSSYSAFAHTAVPENDYCLLDLPANPNIRIPSPDSAVTHPVATSSRNTETFSDTPLPDVMLRSSNSMMKQKAFSQLGSENPAEEQAGLPPSAIPPRSFGAGNGNEAVLSMRGKKLQSLSQGGLKLEEESESGDSSERSQQLPVSLDYHNALADQYHEAYLHDSSAQTESTEKNTMTSYFFMRSSKVPSKSAELMPRPLSWKKDPNGSSPGSSQSNIHTDVTPNSQGVSRRHRKVAAWVPFHQRTHSQHCSSLEEEQAGSASDSASATRREISGVEKLRLLNKEIILSKLVPQVKRLRSNITGDDLAGPSTALNIPQNDSISSRACQISTWQITLTHHLPALASKSIEHFVSTNILACSRDRNPTYATTHTVSTRAENAPNIVILVTTG</sequence>
<dbReference type="EMBL" id="CP069030">
    <property type="protein sequence ID" value="QRC98498.1"/>
    <property type="molecule type" value="Genomic_DNA"/>
</dbReference>
<dbReference type="OrthoDB" id="3771671at2759"/>
<evidence type="ECO:0000256" key="1">
    <source>
        <dbReference type="SAM" id="MobiDB-lite"/>
    </source>
</evidence>
<feature type="compositionally biased region" description="Polar residues" evidence="1">
    <location>
        <begin position="347"/>
        <end position="358"/>
    </location>
</feature>
<feature type="compositionally biased region" description="Polar residues" evidence="1">
    <location>
        <begin position="104"/>
        <end position="115"/>
    </location>
</feature>
<feature type="compositionally biased region" description="Polar residues" evidence="1">
    <location>
        <begin position="172"/>
        <end position="184"/>
    </location>
</feature>
<keyword evidence="3" id="KW-1185">Reference proteome</keyword>
<accession>A0A7U2F4D6</accession>
<proteinExistence type="predicted"/>
<feature type="region of interest" description="Disordered" evidence="1">
    <location>
        <begin position="1"/>
        <end position="135"/>
    </location>
</feature>
<reference evidence="3" key="1">
    <citation type="journal article" date="2021" name="BMC Genomics">
        <title>Chromosome-level genome assembly and manually-curated proteome of model necrotroph Parastagonospora nodorum Sn15 reveals a genome-wide trove of candidate effector homologs, and redundancy of virulence-related functions within an accessory chromosome.</title>
        <authorList>
            <person name="Bertazzoni S."/>
            <person name="Jones D.A.B."/>
            <person name="Phan H.T."/>
            <person name="Tan K.-C."/>
            <person name="Hane J.K."/>
        </authorList>
    </citation>
    <scope>NUCLEOTIDE SEQUENCE [LARGE SCALE GENOMIC DNA]</scope>
    <source>
        <strain evidence="3">SN15 / ATCC MYA-4574 / FGSC 10173)</strain>
    </source>
</reference>
<feature type="compositionally biased region" description="Polar residues" evidence="1">
    <location>
        <begin position="68"/>
        <end position="80"/>
    </location>
</feature>